<evidence type="ECO:0000256" key="2">
    <source>
        <dbReference type="ARBA" id="ARBA00022614"/>
    </source>
</evidence>
<dbReference type="Gene3D" id="3.80.10.10">
    <property type="entry name" value="Ribonuclease Inhibitor"/>
    <property type="match status" value="1"/>
</dbReference>
<organism evidence="7 8">
    <name type="scientific">Diutina rugosa</name>
    <name type="common">Yeast</name>
    <name type="synonym">Candida rugosa</name>
    <dbReference type="NCBI Taxonomy" id="5481"/>
    <lineage>
        <taxon>Eukaryota</taxon>
        <taxon>Fungi</taxon>
        <taxon>Dikarya</taxon>
        <taxon>Ascomycota</taxon>
        <taxon>Saccharomycotina</taxon>
        <taxon>Pichiomycetes</taxon>
        <taxon>Debaryomycetaceae</taxon>
        <taxon>Diutina</taxon>
    </lineage>
</organism>
<evidence type="ECO:0000256" key="1">
    <source>
        <dbReference type="ARBA" id="ARBA00004123"/>
    </source>
</evidence>
<dbReference type="InterPro" id="IPR044640">
    <property type="entry name" value="RU2A"/>
</dbReference>
<dbReference type="VEuPathDB" id="FungiDB:DIURU_000868"/>
<dbReference type="Pfam" id="PF14580">
    <property type="entry name" value="LRR_9"/>
    <property type="match status" value="1"/>
</dbReference>
<proteinExistence type="inferred from homology"/>
<name>A0A642UYY8_DIURU</name>
<comment type="similarity">
    <text evidence="5">Belongs to the U2 small nuclear ribonucleoprotein A family.</text>
</comment>
<dbReference type="AlphaFoldDB" id="A0A642UYY8"/>
<keyword evidence="8" id="KW-1185">Reference proteome</keyword>
<comment type="caution">
    <text evidence="7">The sequence shown here is derived from an EMBL/GenBank/DDBJ whole genome shotgun (WGS) entry which is preliminary data.</text>
</comment>
<evidence type="ECO:0000256" key="6">
    <source>
        <dbReference type="ARBA" id="ARBA00024238"/>
    </source>
</evidence>
<dbReference type="GeneID" id="54779521"/>
<dbReference type="GO" id="GO:0030620">
    <property type="term" value="F:U2 snRNA binding"/>
    <property type="evidence" value="ECO:0007669"/>
    <property type="project" value="InterPro"/>
</dbReference>
<evidence type="ECO:0000256" key="4">
    <source>
        <dbReference type="ARBA" id="ARBA00023242"/>
    </source>
</evidence>
<dbReference type="GO" id="GO:0000398">
    <property type="term" value="P:mRNA splicing, via spliceosome"/>
    <property type="evidence" value="ECO:0007669"/>
    <property type="project" value="InterPro"/>
</dbReference>
<reference evidence="7 8" key="1">
    <citation type="submission" date="2019-07" db="EMBL/GenBank/DDBJ databases">
        <title>Genome assembly of two rare yeast pathogens: Diutina rugosa and Trichomonascus ciferrii.</title>
        <authorList>
            <person name="Mixao V."/>
            <person name="Saus E."/>
            <person name="Hansen A."/>
            <person name="Lass-Flor C."/>
            <person name="Gabaldon T."/>
        </authorList>
    </citation>
    <scope>NUCLEOTIDE SEQUENCE [LARGE SCALE GENOMIC DNA]</scope>
    <source>
        <strain evidence="7 8">CBS 613</strain>
    </source>
</reference>
<dbReference type="PANTHER" id="PTHR10552:SF6">
    <property type="entry name" value="U2 SMALL NUCLEAR RIBONUCLEOPROTEIN A"/>
    <property type="match status" value="1"/>
</dbReference>
<gene>
    <name evidence="7" type="ORF">DIURU_000868</name>
</gene>
<dbReference type="EMBL" id="SWFT01000027">
    <property type="protein sequence ID" value="KAA8907184.1"/>
    <property type="molecule type" value="Genomic_DNA"/>
</dbReference>
<accession>A0A642UYY8</accession>
<dbReference type="Proteomes" id="UP000449547">
    <property type="component" value="Unassembled WGS sequence"/>
</dbReference>
<dbReference type="RefSeq" id="XP_034014535.1">
    <property type="nucleotide sequence ID" value="XM_034159163.1"/>
</dbReference>
<sequence length="234" mass="25632">MRLSPQIVGDAPKVLTPEGELALILRSLQLTDLEDIGVTRDQYDVIDLTSNLVSVVDNFPPHFRRLSTLLLANNPIVEIANNQHFPSIHSLSLANTKLTSLKSLHNKFPNLQYLVLSGSPIPPSYHLLAVWMFPTLKYLDHNPVTAKQRAEALEKYGDPENPKPTVYQDLNAVVDHIPETSGSTGVARAVVKKLTPAERKLLLARLSSADTIDEIDAIEAALYQGSVDAGDEAA</sequence>
<evidence type="ECO:0000313" key="8">
    <source>
        <dbReference type="Proteomes" id="UP000449547"/>
    </source>
</evidence>
<dbReference type="OrthoDB" id="433501at2759"/>
<evidence type="ECO:0000313" key="7">
    <source>
        <dbReference type="EMBL" id="KAA8907184.1"/>
    </source>
</evidence>
<dbReference type="SUPFAM" id="SSF52058">
    <property type="entry name" value="L domain-like"/>
    <property type="match status" value="1"/>
</dbReference>
<keyword evidence="4" id="KW-0539">Nucleus</keyword>
<keyword evidence="2" id="KW-0433">Leucine-rich repeat</keyword>
<dbReference type="OMA" id="CHLEDYR"/>
<protein>
    <recommendedName>
        <fullName evidence="6">U2 small nuclear ribonucleoprotein A'</fullName>
    </recommendedName>
</protein>
<dbReference type="GO" id="GO:0005686">
    <property type="term" value="C:U2 snRNP"/>
    <property type="evidence" value="ECO:0007669"/>
    <property type="project" value="TreeGrafter"/>
</dbReference>
<evidence type="ECO:0000256" key="5">
    <source>
        <dbReference type="ARBA" id="ARBA00024196"/>
    </source>
</evidence>
<evidence type="ECO:0000256" key="3">
    <source>
        <dbReference type="ARBA" id="ARBA00022737"/>
    </source>
</evidence>
<comment type="subcellular location">
    <subcellularLocation>
        <location evidence="1">Nucleus</location>
    </subcellularLocation>
</comment>
<keyword evidence="3" id="KW-0677">Repeat</keyword>
<dbReference type="InterPro" id="IPR032675">
    <property type="entry name" value="LRR_dom_sf"/>
</dbReference>
<dbReference type="PANTHER" id="PTHR10552">
    <property type="entry name" value="U2 SMALL NUCLEAR RIBONUCLEOPROTEIN A"/>
    <property type="match status" value="1"/>
</dbReference>